<dbReference type="AlphaFoldDB" id="A0A934QBC1"/>
<name>A0A934QBC1_9MICO</name>
<dbReference type="PANTHER" id="PTHR10151:SF120">
    <property type="entry name" value="BIS(5'-ADENOSYL)-TRIPHOSPHATASE"/>
    <property type="match status" value="1"/>
</dbReference>
<evidence type="ECO:0000313" key="1">
    <source>
        <dbReference type="EMBL" id="MBK0421268.1"/>
    </source>
</evidence>
<keyword evidence="2" id="KW-1185">Reference proteome</keyword>
<protein>
    <submittedName>
        <fullName evidence="1">Alkaline phosphatase family protein</fullName>
    </submittedName>
</protein>
<dbReference type="PANTHER" id="PTHR10151">
    <property type="entry name" value="ECTONUCLEOTIDE PYROPHOSPHATASE/PHOSPHODIESTERASE"/>
    <property type="match status" value="1"/>
</dbReference>
<accession>A0A934QBC1</accession>
<dbReference type="Proteomes" id="UP000618733">
    <property type="component" value="Unassembled WGS sequence"/>
</dbReference>
<dbReference type="Pfam" id="PF01663">
    <property type="entry name" value="Phosphodiest"/>
    <property type="match status" value="1"/>
</dbReference>
<organism evidence="1 2">
    <name type="scientific">Leucobacter edaphi</name>
    <dbReference type="NCBI Taxonomy" id="2796472"/>
    <lineage>
        <taxon>Bacteria</taxon>
        <taxon>Bacillati</taxon>
        <taxon>Actinomycetota</taxon>
        <taxon>Actinomycetes</taxon>
        <taxon>Micrococcales</taxon>
        <taxon>Microbacteriaceae</taxon>
        <taxon>Leucobacter</taxon>
    </lineage>
</organism>
<dbReference type="SUPFAM" id="SSF53649">
    <property type="entry name" value="Alkaline phosphatase-like"/>
    <property type="match status" value="1"/>
</dbReference>
<proteinExistence type="predicted"/>
<gene>
    <name evidence="1" type="ORF">JD292_04135</name>
</gene>
<sequence length="410" mass="43005">MLPTTSDNGARLAAILPTGLAALARGAGLSAVESLSDVIGAERAAAADAMDADRLRPTRSFVIIVVDGLGHANLQGRIGHAPTLAALARRRIETVSPSTTGAALTTITTGRLPGEHGLIGYRIRHPRLGLVTTLSEWEGIDDIRAWQRAEPLFRGARLVGARAVVTARPAHEESGLTTAILTGAEYLPAQRIEDRFAAMSAAVRSGDPLLGYLYIDELDRAAHHDGWESREWCSRLERLDAALDDFLRTLPSDVGVVLTADHGIVDVDPSLHVLLDEAPGLLDGVAEVGGEPRLRSFYLEDPSEAAEFAARLEAAEGKRAWVATREEAVASGAFGSVEAAVAQRLGDVVLAARKRVAYYLSTDAPQALAMIGQHGSFTDEERGVPLAVAGALAGSGFASAVAALAAVGAD</sequence>
<dbReference type="InterPro" id="IPR002591">
    <property type="entry name" value="Phosphodiest/P_Trfase"/>
</dbReference>
<dbReference type="RefSeq" id="WP_200131437.1">
    <property type="nucleotide sequence ID" value="NZ_JAEHOI010000002.1"/>
</dbReference>
<dbReference type="EMBL" id="JAEHOI010000002">
    <property type="protein sequence ID" value="MBK0421268.1"/>
    <property type="molecule type" value="Genomic_DNA"/>
</dbReference>
<reference evidence="1" key="1">
    <citation type="submission" date="2020-12" db="EMBL/GenBank/DDBJ databases">
        <title>Leucobacter sp. CAS2, isolated from Chromium sludge.</title>
        <authorList>
            <person name="Xu Z."/>
        </authorList>
    </citation>
    <scope>NUCLEOTIDE SEQUENCE</scope>
    <source>
        <strain evidence="1">CSA2</strain>
    </source>
</reference>
<dbReference type="GO" id="GO:0016787">
    <property type="term" value="F:hydrolase activity"/>
    <property type="evidence" value="ECO:0007669"/>
    <property type="project" value="UniProtKB-ARBA"/>
</dbReference>
<evidence type="ECO:0000313" key="2">
    <source>
        <dbReference type="Proteomes" id="UP000618733"/>
    </source>
</evidence>
<dbReference type="Gene3D" id="3.40.720.10">
    <property type="entry name" value="Alkaline Phosphatase, subunit A"/>
    <property type="match status" value="1"/>
</dbReference>
<dbReference type="InterPro" id="IPR017850">
    <property type="entry name" value="Alkaline_phosphatase_core_sf"/>
</dbReference>
<comment type="caution">
    <text evidence="1">The sequence shown here is derived from an EMBL/GenBank/DDBJ whole genome shotgun (WGS) entry which is preliminary data.</text>
</comment>